<keyword evidence="3" id="KW-1185">Reference proteome</keyword>
<dbReference type="OrthoDB" id="3143730at2759"/>
<dbReference type="PANTHER" id="PTHR34400:SF4">
    <property type="entry name" value="MEMBRANE PROTEIN"/>
    <property type="match status" value="1"/>
</dbReference>
<proteinExistence type="predicted"/>
<dbReference type="HOGENOM" id="CLU_043311_1_0_1"/>
<organism evidence="2 3">
    <name type="scientific">Collybiopsis luxurians FD-317 M1</name>
    <dbReference type="NCBI Taxonomy" id="944289"/>
    <lineage>
        <taxon>Eukaryota</taxon>
        <taxon>Fungi</taxon>
        <taxon>Dikarya</taxon>
        <taxon>Basidiomycota</taxon>
        <taxon>Agaricomycotina</taxon>
        <taxon>Agaricomycetes</taxon>
        <taxon>Agaricomycetidae</taxon>
        <taxon>Agaricales</taxon>
        <taxon>Marasmiineae</taxon>
        <taxon>Omphalotaceae</taxon>
        <taxon>Collybiopsis</taxon>
        <taxon>Collybiopsis luxurians</taxon>
    </lineage>
</organism>
<dbReference type="InterPro" id="IPR012347">
    <property type="entry name" value="Ferritin-like"/>
</dbReference>
<dbReference type="EMBL" id="KN834764">
    <property type="protein sequence ID" value="KIK63443.1"/>
    <property type="molecule type" value="Genomic_DNA"/>
</dbReference>
<dbReference type="InterPro" id="IPR026820">
    <property type="entry name" value="VioB/RebD_dom"/>
</dbReference>
<dbReference type="PANTHER" id="PTHR34400">
    <property type="match status" value="1"/>
</dbReference>
<reference evidence="2 3" key="1">
    <citation type="submission" date="2014-04" db="EMBL/GenBank/DDBJ databases">
        <title>Evolutionary Origins and Diversification of the Mycorrhizal Mutualists.</title>
        <authorList>
            <consortium name="DOE Joint Genome Institute"/>
            <consortium name="Mycorrhizal Genomics Consortium"/>
            <person name="Kohler A."/>
            <person name="Kuo A."/>
            <person name="Nagy L.G."/>
            <person name="Floudas D."/>
            <person name="Copeland A."/>
            <person name="Barry K.W."/>
            <person name="Cichocki N."/>
            <person name="Veneault-Fourrey C."/>
            <person name="LaButti K."/>
            <person name="Lindquist E.A."/>
            <person name="Lipzen A."/>
            <person name="Lundell T."/>
            <person name="Morin E."/>
            <person name="Murat C."/>
            <person name="Riley R."/>
            <person name="Ohm R."/>
            <person name="Sun H."/>
            <person name="Tunlid A."/>
            <person name="Henrissat B."/>
            <person name="Grigoriev I.V."/>
            <person name="Hibbett D.S."/>
            <person name="Martin F."/>
        </authorList>
    </citation>
    <scope>NUCLEOTIDE SEQUENCE [LARGE SCALE GENOMIC DNA]</scope>
    <source>
        <strain evidence="2 3">FD-317 M1</strain>
    </source>
</reference>
<name>A0A0D0D2K5_9AGAR</name>
<dbReference type="Proteomes" id="UP000053593">
    <property type="component" value="Unassembled WGS sequence"/>
</dbReference>
<dbReference type="Gene3D" id="1.20.1260.10">
    <property type="match status" value="1"/>
</dbReference>
<feature type="domain" description="Iminophenyl-pyruvate dimer synthase" evidence="1">
    <location>
        <begin position="29"/>
        <end position="231"/>
    </location>
</feature>
<evidence type="ECO:0000259" key="1">
    <source>
        <dbReference type="Pfam" id="PF12902"/>
    </source>
</evidence>
<accession>A0A0D0D2K5</accession>
<dbReference type="Pfam" id="PF12902">
    <property type="entry name" value="Ferritin-like"/>
    <property type="match status" value="1"/>
</dbReference>
<evidence type="ECO:0000313" key="3">
    <source>
        <dbReference type="Proteomes" id="UP000053593"/>
    </source>
</evidence>
<gene>
    <name evidence="2" type="ORF">GYMLUDRAFT_241920</name>
</gene>
<protein>
    <recommendedName>
        <fullName evidence="1">Iminophenyl-pyruvate dimer synthase domain-containing protein</fullName>
    </recommendedName>
</protein>
<sequence length="381" mass="43064">MANDSVSVPVKSPPEPGKWTKEILIDHIKTGMFIELSVIPIYLCAIYSIKLEPGDDSSSWPATARLRILSVVEQEMLHLSLAGNMLRALNGTQTLYNKEYIPTYPSTILYDDIPMELRPADKQNLDYFLQIEAPYLPSVLHPPQPGSDEYNSIGKFYSYVKGGIEELWNKDKGLFSSNEKKQFTGAEFFDSEMTVITNKDTAFQALSTIVDQGEGSIGIPDSHYAIFVDLYQNLKRWNCFEYIAKPKTESYTKNPVAYRLSLAVNASYCYLLQIIDKCWETEDQSERLQLVRKLHKLMIDILSPCASILVKQTIEDPNDSSNLKHAAPCFEFYPPDKPEPLPANELRAALKKELDEAHANASEDNTKTAITKILFSLQSLD</sequence>
<evidence type="ECO:0000313" key="2">
    <source>
        <dbReference type="EMBL" id="KIK63443.1"/>
    </source>
</evidence>
<dbReference type="AlphaFoldDB" id="A0A0D0D2K5"/>